<dbReference type="Proteomes" id="UP000245910">
    <property type="component" value="Chromosome I"/>
</dbReference>
<name>A0A2L2SZP6_9HYPO</name>
<dbReference type="AlphaFoldDB" id="A0A2L2SZP6"/>
<reference evidence="2" key="1">
    <citation type="submission" date="2014-10" db="EMBL/GenBank/DDBJ databases">
        <authorList>
            <person name="King R."/>
        </authorList>
    </citation>
    <scope>NUCLEOTIDE SEQUENCE [LARGE SCALE GENOMIC DNA]</scope>
    <source>
        <strain evidence="2">A3/5</strain>
    </source>
</reference>
<evidence type="ECO:0000313" key="2">
    <source>
        <dbReference type="Proteomes" id="UP000245910"/>
    </source>
</evidence>
<proteinExistence type="predicted"/>
<organism evidence="1 2">
    <name type="scientific">Fusarium venenatum</name>
    <dbReference type="NCBI Taxonomy" id="56646"/>
    <lineage>
        <taxon>Eukaryota</taxon>
        <taxon>Fungi</taxon>
        <taxon>Dikarya</taxon>
        <taxon>Ascomycota</taxon>
        <taxon>Pezizomycotina</taxon>
        <taxon>Sordariomycetes</taxon>
        <taxon>Hypocreomycetidae</taxon>
        <taxon>Hypocreales</taxon>
        <taxon>Nectriaceae</taxon>
        <taxon>Fusarium</taxon>
    </lineage>
</organism>
<keyword evidence="2" id="KW-1185">Reference proteome</keyword>
<evidence type="ECO:0000313" key="1">
    <source>
        <dbReference type="EMBL" id="CEI63644.1"/>
    </source>
</evidence>
<protein>
    <submittedName>
        <fullName evidence="1">Uncharacterized protein</fullName>
    </submittedName>
</protein>
<dbReference type="EMBL" id="LN649229">
    <property type="protein sequence ID" value="CEI63644.1"/>
    <property type="molecule type" value="Genomic_DNA"/>
</dbReference>
<accession>A0A2L2SZP6</accession>
<sequence length="122" mass="11936">MVDGGAVGLGVHIGGDEVVKAVAETEEGEIEGQGDEEVLLGELLSVQVGALLLGGTHGVADDNGGLAGGRAQVVGEEEVTGDGVVILGVEGNGLELDGLAAVEVVGAERHVLGSNRTDSGQG</sequence>